<name>T5AMT0_OPHSC</name>
<proteinExistence type="predicted"/>
<dbReference type="PANTHER" id="PTHR15682:SF2">
    <property type="entry name" value="UNHEALTHY RIBOSOME BIOGENESIS PROTEIN 2 HOMOLOG"/>
    <property type="match status" value="1"/>
</dbReference>
<dbReference type="InterPro" id="IPR052609">
    <property type="entry name" value="Ribosome_Biogenesis_Reg"/>
</dbReference>
<dbReference type="HOGENOM" id="CLU_255115_0_0_1"/>
<dbReference type="PANTHER" id="PTHR15682">
    <property type="entry name" value="UNHEALTHY RIBOSOME BIOGENESIS PROTEIN 2 HOMOLOG"/>
    <property type="match status" value="1"/>
</dbReference>
<dbReference type="GO" id="GO:0042254">
    <property type="term" value="P:ribosome biogenesis"/>
    <property type="evidence" value="ECO:0007669"/>
    <property type="project" value="TreeGrafter"/>
</dbReference>
<dbReference type="Pfam" id="PF10441">
    <property type="entry name" value="Urb2"/>
    <property type="match status" value="1"/>
</dbReference>
<gene>
    <name evidence="2" type="ORF">OCS_01224</name>
</gene>
<organism evidence="2 3">
    <name type="scientific">Ophiocordyceps sinensis (strain Co18 / CGMCC 3.14243)</name>
    <name type="common">Yarsagumba caterpillar fungus</name>
    <name type="synonym">Hirsutella sinensis</name>
    <dbReference type="NCBI Taxonomy" id="911162"/>
    <lineage>
        <taxon>Eukaryota</taxon>
        <taxon>Fungi</taxon>
        <taxon>Dikarya</taxon>
        <taxon>Ascomycota</taxon>
        <taxon>Pezizomycotina</taxon>
        <taxon>Sordariomycetes</taxon>
        <taxon>Hypocreomycetidae</taxon>
        <taxon>Hypocreales</taxon>
        <taxon>Ophiocordycipitaceae</taxon>
        <taxon>Ophiocordyceps</taxon>
    </lineage>
</organism>
<dbReference type="GO" id="GO:0005730">
    <property type="term" value="C:nucleolus"/>
    <property type="evidence" value="ECO:0007669"/>
    <property type="project" value="TreeGrafter"/>
</dbReference>
<feature type="domain" description="Nucleolar 27S pre-rRNA processing Urb2/Npa2 C-terminal" evidence="1">
    <location>
        <begin position="1144"/>
        <end position="1352"/>
    </location>
</feature>
<dbReference type="InterPro" id="IPR018849">
    <property type="entry name" value="Urb2/Npa2_C"/>
</dbReference>
<sequence>MQQNPPSLIKTVRGLDQSGPGPDGEGLQLLWSCLAASADGQFHAAEESSLRWLLKVMNGPSPAAELIRRYPLTWAILDCVFQRIPLFSLAKSLADRKFIAVLQQTLKGIPTPAAETCSPASPKRKRTPAVGYDLEALSAQAGCLETARTIFKTLQSLLSRLENPGSALTRDNIGAQHIKSLFCNSAAEATGIVAPALTICGMLVSTQGGGIKGAESWVETISTIWDLHLQGGHDEAEVAIHLFRPAANILGRIGSFPSHHEVDLPEAFKTRWSADLQNFMHRNLIIPGRAAFMTHRVLGSFIQALEISKSILQLSAPALYFLSSRVSSCVAEGELRKDNVEWLKQIFQAIEHAVRGRPDAGTLMQTILELAIQRSTPVDVQDLRRVCRAYALQSTETDWELVAKVAACDPDVFQLSEDGVSLRREVCNRILKQNLGEDKYKPIARVIGAIMDGFLTRRGLTSFLRLWFEQLCEAERQQTDHRSPWFDVGRFTSPTQSLHSLLEMELSPPQIVDIIAWAGTQNPAMHPHSTCVFSAAIAQALQRESFVDAVGSRLFKLVAPVDSSTQTSALKWRVVSSTMSWVAPDERVEIWNSVKGQLSSILQTTPIISSVSFEAFKCCFRAWDSMSSDDARVDEPASLIEGFTERLAAEMAGCRVSDGDKQTFMEPDMKAELQEDFAYQQYLAWYTYGSSRFIRLYFSRKGGIPSILSNALSSQKGGVDGREALWRALVRNEVNLDEPKLARDLIDRLIVELEGSKEKKGWPGEQSLLSIKILSGIPLEVFDRGQRERLMNVISKRRLKMVQFPKQVSLSSWKVVLGLVTKMMGRSTYYERMSFSDLVDIASAMSHISIEPHNGSEAVVELIERFSLLASATIRQMAENVDERSIRYFCEASKFVSDHKARDTTETEAGTTGQPFHMTLLKVLATELGRTPSWQTQPETASLSVDLKAVLVSCIMDVMQKLMSEKKLLASPCTATDMSLFAAVDAAACAGDFVGQPDFKSSAVQKLEKRSRRLMQQGDVRGWKIQAFLRTYLSVAIEVPRQTTYDSLDGLSGKLGQPLLRELVTAVTKTMSNSDRRQYLRELIGGLKNDSDTDGQVLAIQTVVDQLIDSTEAHERNEDFNLAAAHSELTLLLLEKPAHARQKCHILRTLLEKRPQIMGQWNVEVTLSTVCDACSASPNGSDVPFAELCKLVETVIKKHRIRLEGHYHLLLSVMQALLCNLVIKQMPANRSDERGQVSKAHAYARLVSLICEPTAGAVSRSQLHSALDSATDAAKRSAGRHMFLVLMQYVKLQLEENVPRAARAALEPAMNSIFDITSPEGRKILNDAMDASGRAILREMFKRYVKFGKWSGV</sequence>
<accession>T5AMT0</accession>
<reference evidence="2 3" key="1">
    <citation type="journal article" date="2013" name="Chin. Sci. Bull.">
        <title>Genome survey uncovers the secrets of sex and lifestyle in caterpillar fungus.</title>
        <authorList>
            <person name="Hu X."/>
            <person name="Zhang Y."/>
            <person name="Xiao G."/>
            <person name="Zheng P."/>
            <person name="Xia Y."/>
            <person name="Zhang X."/>
            <person name="St Leger R.J."/>
            <person name="Liu X."/>
            <person name="Wang C."/>
        </authorList>
    </citation>
    <scope>NUCLEOTIDE SEQUENCE [LARGE SCALE GENOMIC DNA]</scope>
    <source>
        <strain evidence="3">Co18 / CGMCC 3.14243</strain>
        <tissue evidence="2">Fruit-body</tissue>
    </source>
</reference>
<dbReference type="Proteomes" id="UP000019374">
    <property type="component" value="Unassembled WGS sequence"/>
</dbReference>
<evidence type="ECO:0000313" key="3">
    <source>
        <dbReference type="Proteomes" id="UP000019374"/>
    </source>
</evidence>
<dbReference type="eggNOG" id="ENOG502QTEB">
    <property type="taxonomic scope" value="Eukaryota"/>
</dbReference>
<evidence type="ECO:0000313" key="2">
    <source>
        <dbReference type="EMBL" id="EQL03062.1"/>
    </source>
</evidence>
<dbReference type="OrthoDB" id="160374at2759"/>
<dbReference type="EMBL" id="KE652242">
    <property type="protein sequence ID" value="EQL03062.1"/>
    <property type="molecule type" value="Genomic_DNA"/>
</dbReference>
<protein>
    <submittedName>
        <fullName evidence="2">Nucleolar 27S pre-rRNA processing protein</fullName>
    </submittedName>
</protein>
<evidence type="ECO:0000259" key="1">
    <source>
        <dbReference type="Pfam" id="PF10441"/>
    </source>
</evidence>